<dbReference type="SUPFAM" id="SSF52540">
    <property type="entry name" value="P-loop containing nucleoside triphosphate hydrolases"/>
    <property type="match status" value="1"/>
</dbReference>
<dbReference type="EMBL" id="CP001700">
    <property type="protein sequence ID" value="ACU75419.1"/>
    <property type="molecule type" value="Genomic_DNA"/>
</dbReference>
<evidence type="ECO:0008006" key="4">
    <source>
        <dbReference type="Google" id="ProtNLM"/>
    </source>
</evidence>
<dbReference type="STRING" id="479433.Caci_6573"/>
<evidence type="ECO:0000256" key="1">
    <source>
        <dbReference type="SAM" id="MobiDB-lite"/>
    </source>
</evidence>
<dbReference type="InterPro" id="IPR027417">
    <property type="entry name" value="P-loop_NTPase"/>
</dbReference>
<keyword evidence="3" id="KW-1185">Reference proteome</keyword>
<sequence length="570" mass="61784">MLRDLHEPSLGAVRARLIQQELAGGAASRPVDGAVPGLGGEGRGLPLLAATGKTHSGKSTLGNLLVGMAGLLRSTGFQDCTDGADVLRFPRGLRYLDLPGVASSDMLENANRAVLGLPQHPDLTPVHEVRLRGFTPDGPDRTDSPAEAPGAAGTTEAAEAENGRMWPVDRLRTVLPRPDLVFYVVAPHQNLNRAEQPYLADLLTAYGAERVLFVLNMFHRADGTPQATPQNLDDVRRKLDRACRAVGAALKPDRLVALDCRTGEGLDRLLSAAQQILDDDGLLAEVVIRQQQEAPARYRAEVAAAVADYVTQAATLTPGPDGTAHEDLETAANRLLAYARRLGTIPSGFDENRWRTSFRAVAAAAAAELRNEATEPIIERRSRDVTRTETVYDWITETDYSHPVYETRRVRVDSSIADLDDLVTAVKRAWRGERFAAERWESQQVVVGYASIERQVAVGTREVYDHTEHWEENVGTRVTAVYYSPYGAIGPALLLAAWAAALRGRRPGKDLGPASVYGRALQEAVAHSAPGAPTEPWAIFAQNIMPAASVPLWHSAADLTDRPDLPEEAS</sequence>
<dbReference type="Gene3D" id="3.40.50.300">
    <property type="entry name" value="P-loop containing nucleotide triphosphate hydrolases"/>
    <property type="match status" value="1"/>
</dbReference>
<dbReference type="RefSeq" id="WP_015795148.1">
    <property type="nucleotide sequence ID" value="NC_013131.1"/>
</dbReference>
<name>C7PYC9_CATAD</name>
<feature type="compositionally biased region" description="Low complexity" evidence="1">
    <location>
        <begin position="145"/>
        <end position="157"/>
    </location>
</feature>
<dbReference type="InParanoid" id="C7PYC9"/>
<dbReference type="eggNOG" id="COG0699">
    <property type="taxonomic scope" value="Bacteria"/>
</dbReference>
<evidence type="ECO:0000313" key="2">
    <source>
        <dbReference type="EMBL" id="ACU75419.1"/>
    </source>
</evidence>
<reference evidence="2 3" key="1">
    <citation type="journal article" date="2009" name="Stand. Genomic Sci.">
        <title>Complete genome sequence of Catenulispora acidiphila type strain (ID 139908).</title>
        <authorList>
            <person name="Copeland A."/>
            <person name="Lapidus A."/>
            <person name="Glavina Del Rio T."/>
            <person name="Nolan M."/>
            <person name="Lucas S."/>
            <person name="Chen F."/>
            <person name="Tice H."/>
            <person name="Cheng J.F."/>
            <person name="Bruce D."/>
            <person name="Goodwin L."/>
            <person name="Pitluck S."/>
            <person name="Mikhailova N."/>
            <person name="Pati A."/>
            <person name="Ivanova N."/>
            <person name="Mavromatis K."/>
            <person name="Chen A."/>
            <person name="Palaniappan K."/>
            <person name="Chain P."/>
            <person name="Land M."/>
            <person name="Hauser L."/>
            <person name="Chang Y.J."/>
            <person name="Jeffries C.D."/>
            <person name="Chertkov O."/>
            <person name="Brettin T."/>
            <person name="Detter J.C."/>
            <person name="Han C."/>
            <person name="Ali Z."/>
            <person name="Tindall B.J."/>
            <person name="Goker M."/>
            <person name="Bristow J."/>
            <person name="Eisen J.A."/>
            <person name="Markowitz V."/>
            <person name="Hugenholtz P."/>
            <person name="Kyrpides N.C."/>
            <person name="Klenk H.P."/>
        </authorList>
    </citation>
    <scope>NUCLEOTIDE SEQUENCE [LARGE SCALE GENOMIC DNA]</scope>
    <source>
        <strain evidence="3">DSM 44928 / JCM 14897 / NBRC 102108 / NRRL B-24433 / ID139908</strain>
    </source>
</reference>
<dbReference type="Proteomes" id="UP000000851">
    <property type="component" value="Chromosome"/>
</dbReference>
<dbReference type="OrthoDB" id="514207at2"/>
<accession>C7PYC9</accession>
<feature type="region of interest" description="Disordered" evidence="1">
    <location>
        <begin position="132"/>
        <end position="163"/>
    </location>
</feature>
<organism evidence="2 3">
    <name type="scientific">Catenulispora acidiphila (strain DSM 44928 / JCM 14897 / NBRC 102108 / NRRL B-24433 / ID139908)</name>
    <dbReference type="NCBI Taxonomy" id="479433"/>
    <lineage>
        <taxon>Bacteria</taxon>
        <taxon>Bacillati</taxon>
        <taxon>Actinomycetota</taxon>
        <taxon>Actinomycetes</taxon>
        <taxon>Catenulisporales</taxon>
        <taxon>Catenulisporaceae</taxon>
        <taxon>Catenulispora</taxon>
    </lineage>
</organism>
<dbReference type="AlphaFoldDB" id="C7PYC9"/>
<dbReference type="HOGENOM" id="CLU_512584_0_0_11"/>
<dbReference type="KEGG" id="cai:Caci_6573"/>
<proteinExistence type="predicted"/>
<gene>
    <name evidence="2" type="ordered locus">Caci_6573</name>
</gene>
<evidence type="ECO:0000313" key="3">
    <source>
        <dbReference type="Proteomes" id="UP000000851"/>
    </source>
</evidence>
<protein>
    <recommendedName>
        <fullName evidence="4">G domain-containing protein</fullName>
    </recommendedName>
</protein>